<dbReference type="Gene3D" id="1.10.260.40">
    <property type="entry name" value="lambda repressor-like DNA-binding domains"/>
    <property type="match status" value="1"/>
</dbReference>
<reference evidence="2 3" key="1">
    <citation type="submission" date="2019-04" db="EMBL/GenBank/DDBJ databases">
        <title>Draft genome sequence of Rickettsia asiatica Maytaro1284.</title>
        <authorList>
            <person name="Thu M."/>
            <person name="Qiu Y."/>
            <person name="Nakao R."/>
        </authorList>
    </citation>
    <scope>NUCLEOTIDE SEQUENCE [LARGE SCALE GENOMIC DNA]</scope>
    <source>
        <strain evidence="2 3">Maytaro1284</strain>
        <plasmid evidence="2 3">pRA1</plasmid>
    </source>
</reference>
<organism evidence="2 3">
    <name type="scientific">Rickettsia asiatica</name>
    <dbReference type="NCBI Taxonomy" id="238800"/>
    <lineage>
        <taxon>Bacteria</taxon>
        <taxon>Pseudomonadati</taxon>
        <taxon>Pseudomonadota</taxon>
        <taxon>Alphaproteobacteria</taxon>
        <taxon>Rickettsiales</taxon>
        <taxon>Rickettsiaceae</taxon>
        <taxon>Rickettsieae</taxon>
        <taxon>Rickettsia</taxon>
        <taxon>spotted fever group</taxon>
    </lineage>
</organism>
<geneLocation type="plasmid" evidence="2 3">
    <name>pRA1</name>
</geneLocation>
<keyword evidence="2" id="KW-0614">Plasmid</keyword>
<dbReference type="GO" id="GO:0003677">
    <property type="term" value="F:DNA binding"/>
    <property type="evidence" value="ECO:0007669"/>
    <property type="project" value="InterPro"/>
</dbReference>
<protein>
    <submittedName>
        <fullName evidence="2">Transcriptional regulator</fullName>
    </submittedName>
</protein>
<feature type="domain" description="HTH cro/C1-type" evidence="1">
    <location>
        <begin position="33"/>
        <end position="89"/>
    </location>
</feature>
<dbReference type="Pfam" id="PF01381">
    <property type="entry name" value="HTH_3"/>
    <property type="match status" value="1"/>
</dbReference>
<dbReference type="Proteomes" id="UP000321183">
    <property type="component" value="Plasmid pRA1"/>
</dbReference>
<keyword evidence="3" id="KW-1185">Reference proteome</keyword>
<accession>A0A510GC09</accession>
<dbReference type="InterPro" id="IPR013435">
    <property type="entry name" value="Mobile_mystery_prot_A"/>
</dbReference>
<proteinExistence type="predicted"/>
<dbReference type="EMBL" id="AP019564">
    <property type="protein sequence ID" value="BBJ32485.1"/>
    <property type="molecule type" value="Genomic_DNA"/>
</dbReference>
<gene>
    <name evidence="2" type="ORF">RAS_p810</name>
</gene>
<dbReference type="SUPFAM" id="SSF47413">
    <property type="entry name" value="lambda repressor-like DNA-binding domains"/>
    <property type="match status" value="1"/>
</dbReference>
<evidence type="ECO:0000259" key="1">
    <source>
        <dbReference type="PROSITE" id="PS50943"/>
    </source>
</evidence>
<sequence length="152" mass="17840">MKWKWSFRKLMCEQLKQQLKPFDNITIPVEGWIKTIRQAMGMTALQLAKRSNLSRPRILRIEKDETLKHVTLSTLEKVAEGLGCRVVYALVPQKDLLTAIDQQAEQYITNQLHSISHSMLLEDQKVLDNMQKKQKEILKEEVLKNNIKDIWQ</sequence>
<name>A0A510GC09_9RICK</name>
<dbReference type="SMART" id="SM00530">
    <property type="entry name" value="HTH_XRE"/>
    <property type="match status" value="1"/>
</dbReference>
<dbReference type="RefSeq" id="WP_147144278.1">
    <property type="nucleotide sequence ID" value="NZ_AP019564.1"/>
</dbReference>
<dbReference type="AlphaFoldDB" id="A0A510GC09"/>
<dbReference type="CDD" id="cd00093">
    <property type="entry name" value="HTH_XRE"/>
    <property type="match status" value="1"/>
</dbReference>
<dbReference type="InterPro" id="IPR010982">
    <property type="entry name" value="Lambda_DNA-bd_dom_sf"/>
</dbReference>
<evidence type="ECO:0000313" key="2">
    <source>
        <dbReference type="EMBL" id="BBJ32485.1"/>
    </source>
</evidence>
<dbReference type="NCBIfam" id="TIGR02612">
    <property type="entry name" value="mob_myst_A"/>
    <property type="match status" value="1"/>
</dbReference>
<dbReference type="InterPro" id="IPR001387">
    <property type="entry name" value="Cro/C1-type_HTH"/>
</dbReference>
<dbReference type="PROSITE" id="PS50943">
    <property type="entry name" value="HTH_CROC1"/>
    <property type="match status" value="1"/>
</dbReference>
<evidence type="ECO:0000313" key="3">
    <source>
        <dbReference type="Proteomes" id="UP000321183"/>
    </source>
</evidence>
<dbReference type="KEGG" id="ras:RAS_p810"/>